<evidence type="ECO:0000313" key="1">
    <source>
        <dbReference type="EMBL" id="MQT81853.1"/>
    </source>
</evidence>
<accession>A0A6A7YZN8</accession>
<dbReference type="EMBL" id="WIWC01000034">
    <property type="protein sequence ID" value="MQT81853.1"/>
    <property type="molecule type" value="Genomic_DNA"/>
</dbReference>
<comment type="caution">
    <text evidence="1">The sequence shown here is derived from an EMBL/GenBank/DDBJ whole genome shotgun (WGS) entry which is preliminary data.</text>
</comment>
<proteinExistence type="predicted"/>
<sequence>MNEYLDHLSANDNDIYDLLISGKQRLTVSVLRELLRDRGILCSAKDEREDICDYISMIPHGFHDIETIVDKREPPARRDKTTNIQFDSEITLDDIREAVEGYMTTIGPNEEVKHRISRDGGYVVKVEYDEFNHNRTKLLQRERNEAKIDFLVENGKTVVRLPATDKAKRVVQAIKECVEQRRKAPLTQEKVELAKLPTPELRSKFFTSLISTLPGFKLRNVMNLKVSSLRRSEESDEDLDIDLDTAESEARMEMFAVVHSMALSGQNLVQSKEYKELSQRGFYITHISWKSEQIENPPNLVQFEAGFEDKQNCLGFRYGVQGEFKYHKGSHRKGITPVEDKERARYFSLIEQTALNLKNELLAETEG</sequence>
<gene>
    <name evidence="1" type="ORF">GHN86_17565</name>
</gene>
<name>A0A6A7YZN8_9PSED</name>
<reference evidence="1" key="1">
    <citation type="submission" date="2019-10" db="EMBL/GenBank/DDBJ databases">
        <title>Evaluation of single-gene subtyping targets for Pseudomonas.</title>
        <authorList>
            <person name="Reichler S.J."/>
            <person name="Orsi R.H."/>
            <person name="Wiedmann M."/>
            <person name="Martin N.H."/>
            <person name="Murphy S.I."/>
        </authorList>
    </citation>
    <scope>NUCLEOTIDE SEQUENCE</scope>
    <source>
        <strain evidence="1">FSL R10-2339</strain>
    </source>
</reference>
<protein>
    <submittedName>
        <fullName evidence="1">Uncharacterized protein</fullName>
    </submittedName>
</protein>
<organism evidence="1">
    <name type="scientific">Pseudomonas helleri</name>
    <dbReference type="NCBI Taxonomy" id="1608996"/>
    <lineage>
        <taxon>Bacteria</taxon>
        <taxon>Pseudomonadati</taxon>
        <taxon>Pseudomonadota</taxon>
        <taxon>Gammaproteobacteria</taxon>
        <taxon>Pseudomonadales</taxon>
        <taxon>Pseudomonadaceae</taxon>
        <taxon>Pseudomonas</taxon>
    </lineage>
</organism>
<dbReference type="AlphaFoldDB" id="A0A6A7YZN8"/>
<dbReference type="RefSeq" id="WP_153387038.1">
    <property type="nucleotide sequence ID" value="NZ_WIWC01000034.1"/>
</dbReference>